<keyword evidence="12" id="KW-1185">Reference proteome</keyword>
<dbReference type="Gene3D" id="6.20.240.20">
    <property type="match status" value="1"/>
</dbReference>
<evidence type="ECO:0000256" key="3">
    <source>
        <dbReference type="ARBA" id="ARBA00023123"/>
    </source>
</evidence>
<feature type="chain" id="PRO_5012570722" evidence="9">
    <location>
        <begin position="16"/>
        <end position="841"/>
    </location>
</feature>
<gene>
    <name evidence="11" type="primary">myo52</name>
    <name evidence="11" type="ORF">AK812_SmicGene14279</name>
</gene>
<evidence type="ECO:0000256" key="5">
    <source>
        <dbReference type="ARBA" id="ARBA00023203"/>
    </source>
</evidence>
<dbReference type="SMART" id="SM00242">
    <property type="entry name" value="MYSc"/>
    <property type="match status" value="1"/>
</dbReference>
<feature type="compositionally biased region" description="Basic residues" evidence="7">
    <location>
        <begin position="485"/>
        <end position="494"/>
    </location>
</feature>
<feature type="region of interest" description="Disordered" evidence="7">
    <location>
        <begin position="140"/>
        <end position="162"/>
    </location>
</feature>
<comment type="similarity">
    <text evidence="6">Belongs to the TRAFAC class myosin-kinesin ATPase superfamily. Myosin family.</text>
</comment>
<dbReference type="GO" id="GO:0005524">
    <property type="term" value="F:ATP binding"/>
    <property type="evidence" value="ECO:0007669"/>
    <property type="project" value="UniProtKB-KW"/>
</dbReference>
<dbReference type="Gene3D" id="1.20.58.530">
    <property type="match status" value="1"/>
</dbReference>
<feature type="compositionally biased region" description="Acidic residues" evidence="7">
    <location>
        <begin position="498"/>
        <end position="519"/>
    </location>
</feature>
<keyword evidence="2" id="KW-0067">ATP-binding</keyword>
<accession>A0A1Q9E5Y0</accession>
<keyword evidence="3 6" id="KW-0518">Myosin</keyword>
<dbReference type="GO" id="GO:0016459">
    <property type="term" value="C:myosin complex"/>
    <property type="evidence" value="ECO:0007669"/>
    <property type="project" value="UniProtKB-KW"/>
</dbReference>
<feature type="region of interest" description="Disordered" evidence="7">
    <location>
        <begin position="431"/>
        <end position="544"/>
    </location>
</feature>
<dbReference type="Gene3D" id="1.20.120.720">
    <property type="entry name" value="Myosin VI head, motor domain, U50 subdomain"/>
    <property type="match status" value="1"/>
</dbReference>
<dbReference type="GO" id="GO:0000146">
    <property type="term" value="F:microfilament motor activity"/>
    <property type="evidence" value="ECO:0007669"/>
    <property type="project" value="TreeGrafter"/>
</dbReference>
<dbReference type="Pfam" id="PF00063">
    <property type="entry name" value="Myosin_head"/>
    <property type="match status" value="2"/>
</dbReference>
<keyword evidence="8" id="KW-1133">Transmembrane helix</keyword>
<feature type="region of interest" description="Disordered" evidence="7">
    <location>
        <begin position="820"/>
        <end position="841"/>
    </location>
</feature>
<feature type="region of interest" description="Actin-binding" evidence="6">
    <location>
        <begin position="611"/>
        <end position="633"/>
    </location>
</feature>
<feature type="compositionally biased region" description="Acidic residues" evidence="7">
    <location>
        <begin position="821"/>
        <end position="831"/>
    </location>
</feature>
<dbReference type="SUPFAM" id="SSF52540">
    <property type="entry name" value="P-loop containing nucleoside triphosphate hydrolases"/>
    <property type="match status" value="1"/>
</dbReference>
<evidence type="ECO:0000256" key="7">
    <source>
        <dbReference type="SAM" id="MobiDB-lite"/>
    </source>
</evidence>
<keyword evidence="1" id="KW-0547">Nucleotide-binding</keyword>
<evidence type="ECO:0000313" key="11">
    <source>
        <dbReference type="EMBL" id="OLQ02822.1"/>
    </source>
</evidence>
<evidence type="ECO:0000313" key="12">
    <source>
        <dbReference type="Proteomes" id="UP000186817"/>
    </source>
</evidence>
<evidence type="ECO:0000259" key="10">
    <source>
        <dbReference type="PROSITE" id="PS51456"/>
    </source>
</evidence>
<evidence type="ECO:0000256" key="1">
    <source>
        <dbReference type="ARBA" id="ARBA00022741"/>
    </source>
</evidence>
<evidence type="ECO:0000256" key="6">
    <source>
        <dbReference type="PROSITE-ProRule" id="PRU00782"/>
    </source>
</evidence>
<name>A0A1Q9E5Y0_SYMMI</name>
<dbReference type="PANTHER" id="PTHR13140">
    <property type="entry name" value="MYOSIN"/>
    <property type="match status" value="1"/>
</dbReference>
<organism evidence="11 12">
    <name type="scientific">Symbiodinium microadriaticum</name>
    <name type="common">Dinoflagellate</name>
    <name type="synonym">Zooxanthella microadriatica</name>
    <dbReference type="NCBI Taxonomy" id="2951"/>
    <lineage>
        <taxon>Eukaryota</taxon>
        <taxon>Sar</taxon>
        <taxon>Alveolata</taxon>
        <taxon>Dinophyceae</taxon>
        <taxon>Suessiales</taxon>
        <taxon>Symbiodiniaceae</taxon>
        <taxon>Symbiodinium</taxon>
    </lineage>
</organism>
<feature type="transmembrane region" description="Helical" evidence="8">
    <location>
        <begin position="779"/>
        <end position="802"/>
    </location>
</feature>
<keyword evidence="8" id="KW-0812">Transmembrane</keyword>
<dbReference type="GO" id="GO:0016020">
    <property type="term" value="C:membrane"/>
    <property type="evidence" value="ECO:0007669"/>
    <property type="project" value="TreeGrafter"/>
</dbReference>
<dbReference type="EMBL" id="LSRX01000253">
    <property type="protein sequence ID" value="OLQ02822.1"/>
    <property type="molecule type" value="Genomic_DNA"/>
</dbReference>
<keyword evidence="5 6" id="KW-0009">Actin-binding</keyword>
<evidence type="ECO:0000256" key="4">
    <source>
        <dbReference type="ARBA" id="ARBA00023175"/>
    </source>
</evidence>
<dbReference type="PANTHER" id="PTHR13140:SF706">
    <property type="entry name" value="DILUTE CLASS UNCONVENTIONAL MYOSIN, ISOFORM C"/>
    <property type="match status" value="1"/>
</dbReference>
<keyword evidence="9" id="KW-0732">Signal</keyword>
<evidence type="ECO:0000256" key="2">
    <source>
        <dbReference type="ARBA" id="ARBA00022840"/>
    </source>
</evidence>
<proteinExistence type="inferred from homology"/>
<dbReference type="AlphaFoldDB" id="A0A1Q9E5Y0"/>
<dbReference type="PRINTS" id="PR00193">
    <property type="entry name" value="MYOSINHEAVY"/>
</dbReference>
<dbReference type="GO" id="GO:0051015">
    <property type="term" value="F:actin filament binding"/>
    <property type="evidence" value="ECO:0007669"/>
    <property type="project" value="TreeGrafter"/>
</dbReference>
<sequence length="841" mass="92295">MTVTVIIIFAVPNSAIVGLTAIDAGIFGEVQDFSQKRWLPRFKGRGSGAQLTQDTEHESEKKNKLEELLLRGAQTTAVALGVPQASLEAVMRRRSVKTGRDVIETPLREDQARAVRDGLSRAIYGRLFDWLIEHMNERLHMPNGEEDSPTPQPNGAGPGAHPDGRDRLIGILDISGFESFATNSLEQLLINLRLRGVSAVFKSEIEDCAAEGVDLGATISYVDNSDCVLLLEGRSGILDMLDEEIAMPQSSDVTFANKVLKLHGGHSRLVVPKFSGSAAFGIRHYAATVSYSCEGFLEKNAERPLSDGIIELLLSSSLPLLRVLAPRIRGQAASTSPKGIQAKLLQSCGEPNVIDAVAEYPLGRELAIVGSPPGPRDLPAFRSLLLPCWQDGSPGSLLLQRARAPPPAPEAPVAAAEHAAAVEEAVVVAEELPPPTQRPPQRPHRRGGGPREQLASGPSAPVEEEEAEQRLDAGPVLPRDDQPKRKAKRARKAKVPAEEEAEEVVGEEVELPASAEDDGAGVGDVPLEDAIQQKKRREEKAERKKMERRIERLPITFEYRLHCERKMKEIGKQLDYVQRQIQEAPAWIERAEDVERRGLAKSATLRFRRSLRDLMAKIQVAETHYVRCIKPNAANVPEAFTAGMVHEQLRYSGVLEAVRIRKQGFAARLRFEEFVHRFRCIRLLIGLPTIGEEKGDPKHTTKALLKLVGMDGPEAVLGNTKVFLKEAVLTSLEDFRSGFRKSLTMTMMNMMMVVMMMMMMMMMGVVVVVAVMVVVAVVVVAVVVAVAVAAAVAVVVMVVMTIRRKMVVLVLKKNMTITGRDEDDGSDDADEVDARDNFCCD</sequence>
<dbReference type="InterPro" id="IPR027417">
    <property type="entry name" value="P-loop_NTPase"/>
</dbReference>
<dbReference type="Gene3D" id="3.40.850.10">
    <property type="entry name" value="Kinesin motor domain"/>
    <property type="match status" value="1"/>
</dbReference>
<feature type="compositionally biased region" description="Basic and acidic residues" evidence="7">
    <location>
        <begin position="832"/>
        <end position="841"/>
    </location>
</feature>
<feature type="domain" description="Myosin motor" evidence="10">
    <location>
        <begin position="1"/>
        <end position="737"/>
    </location>
</feature>
<keyword evidence="4" id="KW-0505">Motor protein</keyword>
<keyword evidence="8" id="KW-0472">Membrane</keyword>
<dbReference type="InterPro" id="IPR001609">
    <property type="entry name" value="Myosin_head_motor_dom-like"/>
</dbReference>
<evidence type="ECO:0000256" key="9">
    <source>
        <dbReference type="SAM" id="SignalP"/>
    </source>
</evidence>
<dbReference type="GO" id="GO:0005737">
    <property type="term" value="C:cytoplasm"/>
    <property type="evidence" value="ECO:0007669"/>
    <property type="project" value="TreeGrafter"/>
</dbReference>
<dbReference type="GO" id="GO:0007015">
    <property type="term" value="P:actin filament organization"/>
    <property type="evidence" value="ECO:0007669"/>
    <property type="project" value="TreeGrafter"/>
</dbReference>
<comment type="caution">
    <text evidence="11">The sequence shown here is derived from an EMBL/GenBank/DDBJ whole genome shotgun (WGS) entry which is preliminary data.</text>
</comment>
<feature type="transmembrane region" description="Helical" evidence="8">
    <location>
        <begin position="6"/>
        <end position="27"/>
    </location>
</feature>
<evidence type="ECO:0000256" key="8">
    <source>
        <dbReference type="SAM" id="Phobius"/>
    </source>
</evidence>
<dbReference type="Proteomes" id="UP000186817">
    <property type="component" value="Unassembled WGS sequence"/>
</dbReference>
<dbReference type="OrthoDB" id="312459at2759"/>
<dbReference type="InterPro" id="IPR036961">
    <property type="entry name" value="Kinesin_motor_dom_sf"/>
</dbReference>
<feature type="transmembrane region" description="Helical" evidence="8">
    <location>
        <begin position="750"/>
        <end position="773"/>
    </location>
</feature>
<feature type="signal peptide" evidence="9">
    <location>
        <begin position="1"/>
        <end position="15"/>
    </location>
</feature>
<protein>
    <submittedName>
        <fullName evidence="11">Myosin-52</fullName>
    </submittedName>
</protein>
<comment type="caution">
    <text evidence="6">Lacks conserved residue(s) required for the propagation of feature annotation.</text>
</comment>
<dbReference type="PROSITE" id="PS51456">
    <property type="entry name" value="MYOSIN_MOTOR"/>
    <property type="match status" value="1"/>
</dbReference>
<reference evidence="11 12" key="1">
    <citation type="submission" date="2016-02" db="EMBL/GenBank/DDBJ databases">
        <title>Genome analysis of coral dinoflagellate symbionts highlights evolutionary adaptations to a symbiotic lifestyle.</title>
        <authorList>
            <person name="Aranda M."/>
            <person name="Li Y."/>
            <person name="Liew Y.J."/>
            <person name="Baumgarten S."/>
            <person name="Simakov O."/>
            <person name="Wilson M."/>
            <person name="Piel J."/>
            <person name="Ashoor H."/>
            <person name="Bougouffa S."/>
            <person name="Bajic V.B."/>
            <person name="Ryu T."/>
            <person name="Ravasi T."/>
            <person name="Bayer T."/>
            <person name="Micklem G."/>
            <person name="Kim H."/>
            <person name="Bhak J."/>
            <person name="Lajeunesse T.C."/>
            <person name="Voolstra C.R."/>
        </authorList>
    </citation>
    <scope>NUCLEOTIDE SEQUENCE [LARGE SCALE GENOMIC DNA]</scope>
    <source>
        <strain evidence="11 12">CCMP2467</strain>
    </source>
</reference>